<proteinExistence type="predicted"/>
<name>A0ABN3WA71_9ACTN</name>
<gene>
    <name evidence="1" type="ORF">GCM10010478_02980</name>
</gene>
<comment type="caution">
    <text evidence="1">The sequence shown here is derived from an EMBL/GenBank/DDBJ whole genome shotgun (WGS) entry which is preliminary data.</text>
</comment>
<evidence type="ECO:0000313" key="1">
    <source>
        <dbReference type="EMBL" id="GAA2907871.1"/>
    </source>
</evidence>
<protein>
    <submittedName>
        <fullName evidence="1">Uncharacterized protein</fullName>
    </submittedName>
</protein>
<sequence length="70" mass="7697">MGRHGLAQRALGALLDRARQPDRPFARALAQEPREPLLDEPTNHLGIQHQLDLMDLIAALASEPGLLSRP</sequence>
<dbReference type="SUPFAM" id="SSF52540">
    <property type="entry name" value="P-loop containing nucleoside triphosphate hydrolases"/>
    <property type="match status" value="1"/>
</dbReference>
<keyword evidence="2" id="KW-1185">Reference proteome</keyword>
<dbReference type="InterPro" id="IPR027417">
    <property type="entry name" value="P-loop_NTPase"/>
</dbReference>
<dbReference type="EMBL" id="BAAAVA010000002">
    <property type="protein sequence ID" value="GAA2907871.1"/>
    <property type="molecule type" value="Genomic_DNA"/>
</dbReference>
<dbReference type="Gene3D" id="3.40.50.300">
    <property type="entry name" value="P-loop containing nucleotide triphosphate hydrolases"/>
    <property type="match status" value="1"/>
</dbReference>
<evidence type="ECO:0000313" key="2">
    <source>
        <dbReference type="Proteomes" id="UP001501423"/>
    </source>
</evidence>
<organism evidence="1 2">
    <name type="scientific">Streptomyces erythrogriseus</name>
    <dbReference type="NCBI Taxonomy" id="284027"/>
    <lineage>
        <taxon>Bacteria</taxon>
        <taxon>Bacillati</taxon>
        <taxon>Actinomycetota</taxon>
        <taxon>Actinomycetes</taxon>
        <taxon>Kitasatosporales</taxon>
        <taxon>Streptomycetaceae</taxon>
        <taxon>Streptomyces</taxon>
        <taxon>Streptomyces griseoincarnatus group</taxon>
    </lineage>
</organism>
<accession>A0ABN3WA71</accession>
<reference evidence="1 2" key="1">
    <citation type="journal article" date="2019" name="Int. J. Syst. Evol. Microbiol.">
        <title>The Global Catalogue of Microorganisms (GCM) 10K type strain sequencing project: providing services to taxonomists for standard genome sequencing and annotation.</title>
        <authorList>
            <consortium name="The Broad Institute Genomics Platform"/>
            <consortium name="The Broad Institute Genome Sequencing Center for Infectious Disease"/>
            <person name="Wu L."/>
            <person name="Ma J."/>
        </authorList>
    </citation>
    <scope>NUCLEOTIDE SEQUENCE [LARGE SCALE GENOMIC DNA]</scope>
    <source>
        <strain evidence="1 2">JCM 9650</strain>
    </source>
</reference>
<dbReference type="RefSeq" id="WP_346087415.1">
    <property type="nucleotide sequence ID" value="NZ_BAAAVA010000002.1"/>
</dbReference>
<dbReference type="Proteomes" id="UP001501423">
    <property type="component" value="Unassembled WGS sequence"/>
</dbReference>